<protein>
    <submittedName>
        <fullName evidence="9">QacE family quaternary ammonium compound efflux SMR transporter</fullName>
    </submittedName>
</protein>
<evidence type="ECO:0000256" key="1">
    <source>
        <dbReference type="ARBA" id="ARBA00004651"/>
    </source>
</evidence>
<dbReference type="eggNOG" id="COG2076">
    <property type="taxonomic scope" value="Bacteria"/>
</dbReference>
<reference evidence="9 10" key="1">
    <citation type="submission" date="2018-01" db="EMBL/GenBank/DDBJ databases">
        <title>Whole genome sequencing of Histamine producing bacteria.</title>
        <authorList>
            <person name="Butler K."/>
        </authorList>
    </citation>
    <scope>NUCLEOTIDE SEQUENCE [LARGE SCALE GENOMIC DNA]</scope>
    <source>
        <strain evidence="9 10">FS-7.2</strain>
    </source>
</reference>
<dbReference type="FunFam" id="1.10.3730.20:FF:000001">
    <property type="entry name" value="Quaternary ammonium compound resistance transporter SugE"/>
    <property type="match status" value="1"/>
</dbReference>
<evidence type="ECO:0000313" key="10">
    <source>
        <dbReference type="Proteomes" id="UP000241426"/>
    </source>
</evidence>
<dbReference type="AlphaFoldDB" id="A0A0B7JGT4"/>
<evidence type="ECO:0000256" key="3">
    <source>
        <dbReference type="ARBA" id="ARBA00022475"/>
    </source>
</evidence>
<keyword evidence="4 8" id="KW-0812">Transmembrane</keyword>
<evidence type="ECO:0000313" key="9">
    <source>
        <dbReference type="EMBL" id="PSV00075.1"/>
    </source>
</evidence>
<comment type="caution">
    <text evidence="9">The sequence shown here is derived from an EMBL/GenBank/DDBJ whole genome shotgun (WGS) entry which is preliminary data.</text>
</comment>
<dbReference type="GO" id="GO:0005886">
    <property type="term" value="C:plasma membrane"/>
    <property type="evidence" value="ECO:0007669"/>
    <property type="project" value="UniProtKB-SubCell"/>
</dbReference>
<dbReference type="Proteomes" id="UP000241426">
    <property type="component" value="Unassembled WGS sequence"/>
</dbReference>
<evidence type="ECO:0000256" key="5">
    <source>
        <dbReference type="ARBA" id="ARBA00022989"/>
    </source>
</evidence>
<evidence type="ECO:0000256" key="2">
    <source>
        <dbReference type="ARBA" id="ARBA00022448"/>
    </source>
</evidence>
<accession>A0A2T3KKN7</accession>
<proteinExistence type="inferred from homology"/>
<gene>
    <name evidence="9" type="ORF">C9J27_07530</name>
</gene>
<keyword evidence="3" id="KW-1003">Cell membrane</keyword>
<evidence type="ECO:0000256" key="7">
    <source>
        <dbReference type="ARBA" id="ARBA00038032"/>
    </source>
</evidence>
<dbReference type="SUPFAM" id="SSF103481">
    <property type="entry name" value="Multidrug resistance efflux transporter EmrE"/>
    <property type="match status" value="1"/>
</dbReference>
<dbReference type="Gene3D" id="1.10.3730.20">
    <property type="match status" value="1"/>
</dbReference>
<dbReference type="GO" id="GO:0015199">
    <property type="term" value="F:amino-acid betaine transmembrane transporter activity"/>
    <property type="evidence" value="ECO:0007669"/>
    <property type="project" value="TreeGrafter"/>
</dbReference>
<dbReference type="GO" id="GO:0015220">
    <property type="term" value="F:choline transmembrane transporter activity"/>
    <property type="evidence" value="ECO:0007669"/>
    <property type="project" value="TreeGrafter"/>
</dbReference>
<dbReference type="EMBL" id="PYNF01000004">
    <property type="protein sequence ID" value="PSV00075.1"/>
    <property type="molecule type" value="Genomic_DNA"/>
</dbReference>
<dbReference type="InterPro" id="IPR045324">
    <property type="entry name" value="Small_multidrug_res"/>
</dbReference>
<dbReference type="Pfam" id="PF00893">
    <property type="entry name" value="Multi_Drug_Res"/>
    <property type="match status" value="1"/>
</dbReference>
<evidence type="ECO:0000256" key="6">
    <source>
        <dbReference type="ARBA" id="ARBA00023136"/>
    </source>
</evidence>
<evidence type="ECO:0000256" key="8">
    <source>
        <dbReference type="RuleBase" id="RU003942"/>
    </source>
</evidence>
<accession>A0A0B7JGT4</accession>
<dbReference type="GO" id="GO:0031460">
    <property type="term" value="P:glycine betaine transport"/>
    <property type="evidence" value="ECO:0007669"/>
    <property type="project" value="TreeGrafter"/>
</dbReference>
<dbReference type="PANTHER" id="PTHR30561">
    <property type="entry name" value="SMR FAMILY PROTON-DEPENDENT DRUG EFFLUX TRANSPORTER SUGE"/>
    <property type="match status" value="1"/>
</dbReference>
<keyword evidence="6" id="KW-0472">Membrane</keyword>
<sequence length="117" mass="12465">MFKLLISMPPQIALAIAIIFEVIATSFIPKAEQFTKLVPSTVVIVGYAVAFFLLSITVKTMPVGIVYAIWSGAGIVLVATISYFAYGQRLDLPAIIGIGLIISGVLVVNLLSKTVSH</sequence>
<evidence type="ECO:0000256" key="4">
    <source>
        <dbReference type="ARBA" id="ARBA00022692"/>
    </source>
</evidence>
<dbReference type="InterPro" id="IPR037185">
    <property type="entry name" value="EmrE-like"/>
</dbReference>
<comment type="similarity">
    <text evidence="7 8">Belongs to the drug/metabolite transporter (DMT) superfamily. Small multidrug resistance (SMR) (TC 2.A.7.1) family.</text>
</comment>
<dbReference type="GO" id="GO:0015297">
    <property type="term" value="F:antiporter activity"/>
    <property type="evidence" value="ECO:0007669"/>
    <property type="project" value="TreeGrafter"/>
</dbReference>
<keyword evidence="2" id="KW-0813">Transport</keyword>
<dbReference type="GO" id="GO:1990961">
    <property type="term" value="P:xenobiotic detoxification by transmembrane export across the plasma membrane"/>
    <property type="evidence" value="ECO:0007669"/>
    <property type="project" value="UniProtKB-ARBA"/>
</dbReference>
<comment type="subcellular location">
    <subcellularLocation>
        <location evidence="1 8">Cell membrane</location>
        <topology evidence="1 8">Multi-pass membrane protein</topology>
    </subcellularLocation>
</comment>
<organism evidence="9 10">
    <name type="scientific">Photobacterium kishitanii</name>
    <dbReference type="NCBI Taxonomy" id="318456"/>
    <lineage>
        <taxon>Bacteria</taxon>
        <taxon>Pseudomonadati</taxon>
        <taxon>Pseudomonadota</taxon>
        <taxon>Gammaproteobacteria</taxon>
        <taxon>Vibrionales</taxon>
        <taxon>Vibrionaceae</taxon>
        <taxon>Photobacterium</taxon>
    </lineage>
</organism>
<dbReference type="PANTHER" id="PTHR30561:SF1">
    <property type="entry name" value="MULTIDRUG TRANSPORTER EMRE"/>
    <property type="match status" value="1"/>
</dbReference>
<dbReference type="InterPro" id="IPR000390">
    <property type="entry name" value="Small_drug/metabolite_transptr"/>
</dbReference>
<keyword evidence="5" id="KW-1133">Transmembrane helix</keyword>
<name>A0A0B7JGT4_9GAMM</name>